<feature type="transmembrane region" description="Helical" evidence="7">
    <location>
        <begin position="17"/>
        <end position="38"/>
    </location>
</feature>
<feature type="domain" description="Rhodopsin" evidence="8">
    <location>
        <begin position="34"/>
        <end position="297"/>
    </location>
</feature>
<name>A0A8T9B6P9_9HELO</name>
<comment type="subcellular location">
    <subcellularLocation>
        <location evidence="1">Membrane</location>
        <topology evidence="1">Multi-pass membrane protein</topology>
    </subcellularLocation>
</comment>
<dbReference type="GO" id="GO:0016020">
    <property type="term" value="C:membrane"/>
    <property type="evidence" value="ECO:0007669"/>
    <property type="project" value="UniProtKB-SubCell"/>
</dbReference>
<dbReference type="InterPro" id="IPR049326">
    <property type="entry name" value="Rhodopsin_dom_fungi"/>
</dbReference>
<comment type="caution">
    <text evidence="9">The sequence shown here is derived from an EMBL/GenBank/DDBJ whole genome shotgun (WGS) entry which is preliminary data.</text>
</comment>
<dbReference type="PANTHER" id="PTHR33048">
    <property type="entry name" value="PTH11-LIKE INTEGRAL MEMBRANE PROTEIN (AFU_ORTHOLOGUE AFUA_5G11245)"/>
    <property type="match status" value="1"/>
</dbReference>
<accession>A0A8T9B6P9</accession>
<keyword evidence="10" id="KW-1185">Reference proteome</keyword>
<feature type="transmembrane region" description="Helical" evidence="7">
    <location>
        <begin position="200"/>
        <end position="223"/>
    </location>
</feature>
<evidence type="ECO:0000259" key="8">
    <source>
        <dbReference type="Pfam" id="PF20684"/>
    </source>
</evidence>
<keyword evidence="3 7" id="KW-1133">Transmembrane helix</keyword>
<evidence type="ECO:0000313" key="10">
    <source>
        <dbReference type="Proteomes" id="UP000469559"/>
    </source>
</evidence>
<evidence type="ECO:0000256" key="1">
    <source>
        <dbReference type="ARBA" id="ARBA00004141"/>
    </source>
</evidence>
<keyword evidence="2 7" id="KW-0812">Transmembrane</keyword>
<feature type="compositionally biased region" description="Polar residues" evidence="6">
    <location>
        <begin position="332"/>
        <end position="373"/>
    </location>
</feature>
<feature type="transmembrane region" description="Helical" evidence="7">
    <location>
        <begin position="275"/>
        <end position="293"/>
    </location>
</feature>
<evidence type="ECO:0000256" key="6">
    <source>
        <dbReference type="SAM" id="MobiDB-lite"/>
    </source>
</evidence>
<dbReference type="EMBL" id="QGMF01000511">
    <property type="protein sequence ID" value="TVY15385.1"/>
    <property type="molecule type" value="Genomic_DNA"/>
</dbReference>
<comment type="similarity">
    <text evidence="5">Belongs to the SAT4 family.</text>
</comment>
<dbReference type="OrthoDB" id="10017208at2759"/>
<evidence type="ECO:0000313" key="9">
    <source>
        <dbReference type="EMBL" id="TVY15385.1"/>
    </source>
</evidence>
<feature type="transmembrane region" description="Helical" evidence="7">
    <location>
        <begin position="235"/>
        <end position="255"/>
    </location>
</feature>
<evidence type="ECO:0000256" key="3">
    <source>
        <dbReference type="ARBA" id="ARBA00022989"/>
    </source>
</evidence>
<sequence>MNNSTSVDLSASRQSSLYSADIITFVLAITTVGLRIWSRQVKCAGIRFDDWFICIALVRSDSVGAVAMLANFLWCKFILLIPERIFPIKCLTLIGIPRGYGKHSAAFGPHGEYYFFLGFFIAELLYTFIIVFVKYSILALYWRLFRNGSPSIKLPILMLTAVVTSWGIAVLFLSIFTCVPPKGFWDKSIHAACNVNSQQFLFGISIPNILTDVALLVLPIPYVLQLKSGWPQKRLLLGTFLLGGFVCIASVMRLVSVSEESTDPDFSWNWVDQGIWAVVESNFAIISACLPTLRPVWMRITKRHKAELSLPSRGTPHLWTIGSKPISKRGRGTSTQIKDLSNEDSLSTHPFATLNDNEQDSISFTTKGASHSD</sequence>
<dbReference type="Pfam" id="PF20684">
    <property type="entry name" value="Fung_rhodopsin"/>
    <property type="match status" value="1"/>
</dbReference>
<reference evidence="9 10" key="1">
    <citation type="submission" date="2018-05" db="EMBL/GenBank/DDBJ databases">
        <title>Whole genome sequencing for identification of molecular markers to develop diagnostic detection tools for the regulated plant pathogen Lachnellula willkommii.</title>
        <authorList>
            <person name="Giroux E."/>
            <person name="Bilodeau G."/>
        </authorList>
    </citation>
    <scope>NUCLEOTIDE SEQUENCE [LARGE SCALE GENOMIC DNA]</scope>
    <source>
        <strain evidence="9 10">CBS 203.66</strain>
    </source>
</reference>
<proteinExistence type="inferred from homology"/>
<feature type="transmembrane region" description="Helical" evidence="7">
    <location>
        <begin position="113"/>
        <end position="142"/>
    </location>
</feature>
<protein>
    <submittedName>
        <fullName evidence="9">Satratoxin biosynthesis SC1 cluster protein 4</fullName>
    </submittedName>
</protein>
<dbReference type="Proteomes" id="UP000469559">
    <property type="component" value="Unassembled WGS sequence"/>
</dbReference>
<feature type="transmembrane region" description="Helical" evidence="7">
    <location>
        <begin position="50"/>
        <end position="74"/>
    </location>
</feature>
<feature type="transmembrane region" description="Helical" evidence="7">
    <location>
        <begin position="154"/>
        <end position="176"/>
    </location>
</feature>
<evidence type="ECO:0000256" key="7">
    <source>
        <dbReference type="SAM" id="Phobius"/>
    </source>
</evidence>
<evidence type="ECO:0000256" key="2">
    <source>
        <dbReference type="ARBA" id="ARBA00022692"/>
    </source>
</evidence>
<gene>
    <name evidence="9" type="primary">SAT4_6</name>
    <name evidence="9" type="ORF">LARI1_G005626</name>
</gene>
<dbReference type="InterPro" id="IPR052337">
    <property type="entry name" value="SAT4-like"/>
</dbReference>
<feature type="non-terminal residue" evidence="9">
    <location>
        <position position="1"/>
    </location>
</feature>
<keyword evidence="4 7" id="KW-0472">Membrane</keyword>
<organism evidence="9 10">
    <name type="scientific">Lachnellula arida</name>
    <dbReference type="NCBI Taxonomy" id="1316785"/>
    <lineage>
        <taxon>Eukaryota</taxon>
        <taxon>Fungi</taxon>
        <taxon>Dikarya</taxon>
        <taxon>Ascomycota</taxon>
        <taxon>Pezizomycotina</taxon>
        <taxon>Leotiomycetes</taxon>
        <taxon>Helotiales</taxon>
        <taxon>Lachnaceae</taxon>
        <taxon>Lachnellula</taxon>
    </lineage>
</organism>
<evidence type="ECO:0000256" key="5">
    <source>
        <dbReference type="ARBA" id="ARBA00038359"/>
    </source>
</evidence>
<feature type="region of interest" description="Disordered" evidence="6">
    <location>
        <begin position="321"/>
        <end position="373"/>
    </location>
</feature>
<evidence type="ECO:0000256" key="4">
    <source>
        <dbReference type="ARBA" id="ARBA00023136"/>
    </source>
</evidence>
<dbReference type="AlphaFoldDB" id="A0A8T9B6P9"/>
<dbReference type="PANTHER" id="PTHR33048:SF47">
    <property type="entry name" value="INTEGRAL MEMBRANE PROTEIN-RELATED"/>
    <property type="match status" value="1"/>
</dbReference>